<proteinExistence type="predicted"/>
<feature type="region of interest" description="Disordered" evidence="1">
    <location>
        <begin position="411"/>
        <end position="430"/>
    </location>
</feature>
<feature type="region of interest" description="Disordered" evidence="1">
    <location>
        <begin position="768"/>
        <end position="819"/>
    </location>
</feature>
<evidence type="ECO:0000313" key="2">
    <source>
        <dbReference type="EMBL" id="CAG9760374.1"/>
    </source>
</evidence>
<evidence type="ECO:0000256" key="1">
    <source>
        <dbReference type="SAM" id="MobiDB-lite"/>
    </source>
</evidence>
<reference evidence="2" key="1">
    <citation type="submission" date="2022-01" db="EMBL/GenBank/DDBJ databases">
        <authorList>
            <person name="King R."/>
        </authorList>
    </citation>
    <scope>NUCLEOTIDE SEQUENCE</scope>
</reference>
<feature type="region of interest" description="Disordered" evidence="1">
    <location>
        <begin position="282"/>
        <end position="318"/>
    </location>
</feature>
<gene>
    <name evidence="2" type="ORF">CEUTPL_LOCUS1106</name>
</gene>
<keyword evidence="3" id="KW-1185">Reference proteome</keyword>
<dbReference type="OrthoDB" id="1742084at2759"/>
<dbReference type="EMBL" id="OU892277">
    <property type="protein sequence ID" value="CAG9760374.1"/>
    <property type="molecule type" value="Genomic_DNA"/>
</dbReference>
<dbReference type="AlphaFoldDB" id="A0A9N9M9V1"/>
<evidence type="ECO:0000313" key="3">
    <source>
        <dbReference type="Proteomes" id="UP001152799"/>
    </source>
</evidence>
<feature type="compositionally biased region" description="Polar residues" evidence="1">
    <location>
        <begin position="768"/>
        <end position="792"/>
    </location>
</feature>
<name>A0A9N9M9V1_9CUCU</name>
<organism evidence="2 3">
    <name type="scientific">Ceutorhynchus assimilis</name>
    <name type="common">cabbage seed weevil</name>
    <dbReference type="NCBI Taxonomy" id="467358"/>
    <lineage>
        <taxon>Eukaryota</taxon>
        <taxon>Metazoa</taxon>
        <taxon>Ecdysozoa</taxon>
        <taxon>Arthropoda</taxon>
        <taxon>Hexapoda</taxon>
        <taxon>Insecta</taxon>
        <taxon>Pterygota</taxon>
        <taxon>Neoptera</taxon>
        <taxon>Endopterygota</taxon>
        <taxon>Coleoptera</taxon>
        <taxon>Polyphaga</taxon>
        <taxon>Cucujiformia</taxon>
        <taxon>Curculionidae</taxon>
        <taxon>Ceutorhynchinae</taxon>
        <taxon>Ceutorhynchus</taxon>
    </lineage>
</organism>
<accession>A0A9N9M9V1</accession>
<dbReference type="Proteomes" id="UP001152799">
    <property type="component" value="Chromosome 1"/>
</dbReference>
<protein>
    <submittedName>
        <fullName evidence="2">Uncharacterized protein</fullName>
    </submittedName>
</protein>
<sequence>MDQHNRPAGNPNRQNVQWHMHHAYCNYPGALYPTYHMAATVNCRAPLPRLPLVPYYAPPFVGRPVTQHYSGPRFNMSPYNFTFGSMTGSSACVQYKPATSSPTNLVSGIPVTADPAPPERYNGGQVTQFSKEQLVGELNSEDFVKFLERCCITAEQIAYKNRCRPYFRNIQSLCNRTRLEILTPGTTIASIHSQGPSYATKDFIYAFLRLINCWHVMQGYWDIIDVFSGSGMENIKNELSPEFRSCYLTWEKQTKEMAAHLSNIFNNLDKINLNAHSSGATLDNSMPSQVDLTKNSSEGTLTNHPSFADSSPLTNLSKTADDGVMQLPVTSTTENAEQEIQTVPDYENFPNELAFYPRKGSKATLGTFDIKFMETARNVQKGTEIWDNIQLSDVTENQAEMAQKELNEWPINSELEKPKSGSTRLQEPKATPGTFDIEFLAAARNVQKGKQRRKSPLPTEYDSEQSREMGNSNSYELPGGGITDAGQYILMCLIKSLKMHALGENLEVLDEMLEKIVYGEYVHINEVVRELKYFTEMWDKVDPRKTGWYAQKVKLLLEKYFHGYNFDHIDGDLKQQVDLTKSSSAGALLNHPPFVDSFPLTNLSKTAADGVIQLPVTSATGNEDQEIQTVPDYEYFPNKLAFYPRKGSEATPGFFDIKFLETARNVQKGKQIWANIQLLDLKKKQAEIANKGFNEWPIKSEFEKPESPSTRLQEPKATPDIEFLAIAQNIQKCKKIWANIQLSDFKKQEAGIANKELDERPINSNFGKLQEPNSVFASSPELNGPRSGSVTLLQRRKSPLPTGNDGKQRRGMGNSNSYELPGGGITEAGQYTLECLIKSLKIHALGENLEDLDKILIKIFNKEYVLINEVVRELKYFTEMWDKVDRRKSGWYAQKVKLLLEKYFHGYNFDHIDGDLKQQVGPLKLDIFSDCHQFI</sequence>
<feature type="region of interest" description="Disordered" evidence="1">
    <location>
        <begin position="446"/>
        <end position="472"/>
    </location>
</feature>